<dbReference type="Gene3D" id="1.10.10.10">
    <property type="entry name" value="Winged helix-like DNA-binding domain superfamily/Winged helix DNA-binding domain"/>
    <property type="match status" value="1"/>
</dbReference>
<feature type="domain" description="Iron dependent repressor metal binding and dimerisation" evidence="3">
    <location>
        <begin position="59"/>
        <end position="124"/>
    </location>
</feature>
<reference evidence="5 6" key="2">
    <citation type="submission" date="2020-05" db="EMBL/GenBank/DDBJ databases">
        <title>Draft genome sequence of Desulfovibrio sp. strainFSS-1.</title>
        <authorList>
            <person name="Shimoshige H."/>
            <person name="Kobayashi H."/>
            <person name="Maekawa T."/>
        </authorList>
    </citation>
    <scope>NUCLEOTIDE SEQUENCE [LARGE SCALE GENOMIC DNA]</scope>
    <source>
        <strain evidence="5 6">SIID29052-01</strain>
    </source>
</reference>
<dbReference type="AlphaFoldDB" id="A0A6V8LKU6"/>
<proteinExistence type="predicted"/>
<comment type="subunit">
    <text evidence="2">Homodimer.</text>
</comment>
<dbReference type="Pfam" id="PF02742">
    <property type="entry name" value="Fe_dep_repr_C"/>
    <property type="match status" value="1"/>
</dbReference>
<dbReference type="InterPro" id="IPR022689">
    <property type="entry name" value="Iron_dep_repressor"/>
</dbReference>
<reference evidence="5 6" key="1">
    <citation type="submission" date="2020-04" db="EMBL/GenBank/DDBJ databases">
        <authorList>
            <consortium name="Desulfovibrio sp. FSS-1 genome sequencing consortium"/>
            <person name="Shimoshige H."/>
            <person name="Kobayashi H."/>
            <person name="Maekawa T."/>
        </authorList>
    </citation>
    <scope>NUCLEOTIDE SEQUENCE [LARGE SCALE GENOMIC DNA]</scope>
    <source>
        <strain evidence="5 6">SIID29052-01</strain>
    </source>
</reference>
<dbReference type="GO" id="GO:0046914">
    <property type="term" value="F:transition metal ion binding"/>
    <property type="evidence" value="ECO:0007669"/>
    <property type="project" value="InterPro"/>
</dbReference>
<dbReference type="GO" id="GO:0005737">
    <property type="term" value="C:cytoplasm"/>
    <property type="evidence" value="ECO:0007669"/>
    <property type="project" value="UniProtKB-SubCell"/>
</dbReference>
<name>A0A6V8LKU6_9BACT</name>
<dbReference type="InterPro" id="IPR036421">
    <property type="entry name" value="Fe_dep_repressor_sf"/>
</dbReference>
<evidence type="ECO:0000313" key="6">
    <source>
        <dbReference type="Proteomes" id="UP000494245"/>
    </source>
</evidence>
<dbReference type="Proteomes" id="UP000494245">
    <property type="component" value="Unassembled WGS sequence"/>
</dbReference>
<keyword evidence="6" id="KW-1185">Reference proteome</keyword>
<evidence type="ECO:0000256" key="2">
    <source>
        <dbReference type="ARBA" id="ARBA00011738"/>
    </source>
</evidence>
<dbReference type="GO" id="GO:0003700">
    <property type="term" value="F:DNA-binding transcription factor activity"/>
    <property type="evidence" value="ECO:0007669"/>
    <property type="project" value="InterPro"/>
</dbReference>
<evidence type="ECO:0000256" key="1">
    <source>
        <dbReference type="ARBA" id="ARBA00004496"/>
    </source>
</evidence>
<dbReference type="Pfam" id="PF04023">
    <property type="entry name" value="FeoA"/>
    <property type="match status" value="1"/>
</dbReference>
<organism evidence="5 6">
    <name type="scientific">Fundidesulfovibrio magnetotacticus</name>
    <dbReference type="NCBI Taxonomy" id="2730080"/>
    <lineage>
        <taxon>Bacteria</taxon>
        <taxon>Pseudomonadati</taxon>
        <taxon>Thermodesulfobacteriota</taxon>
        <taxon>Desulfovibrionia</taxon>
        <taxon>Desulfovibrionales</taxon>
        <taxon>Desulfovibrionaceae</taxon>
        <taxon>Fundidesulfovibrio</taxon>
    </lineage>
</organism>
<dbReference type="GO" id="GO:0046983">
    <property type="term" value="F:protein dimerization activity"/>
    <property type="evidence" value="ECO:0007669"/>
    <property type="project" value="InterPro"/>
</dbReference>
<sequence>MHAQDECLEKLWIMCEKGEDDLDTFVRMMGSDYIEGMLSDLQAAGLASITQSGRRISLTKSGSERAKHIIRAHRIGERLLYDVFGGNFEDGACEFEHTHSTELVDGLCTLLGHPTKCPHGNPIPPGNCCNNFTTAVRHAVAPLKAIAIGEMAKVAYIDCRDNRCLFKLNGFQIRPGVEITLRQLAPCVVVECEGSSVALDDTIADSIRVWTSNGNGHVAETEHAPPKRKRSLLRRIGSRLAGR</sequence>
<feature type="domain" description="Ferrous iron transporter FeoA-like" evidence="4">
    <location>
        <begin position="142"/>
        <end position="209"/>
    </location>
</feature>
<dbReference type="InterPro" id="IPR007167">
    <property type="entry name" value="Fe-transptr_FeoA-like"/>
</dbReference>
<dbReference type="EMBL" id="BLTE01000001">
    <property type="protein sequence ID" value="GFK92304.1"/>
    <property type="molecule type" value="Genomic_DNA"/>
</dbReference>
<dbReference type="InterPro" id="IPR001367">
    <property type="entry name" value="Fe_dep_repressor"/>
</dbReference>
<dbReference type="InterPro" id="IPR008988">
    <property type="entry name" value="Transcriptional_repressor_C"/>
</dbReference>
<dbReference type="InterPro" id="IPR036388">
    <property type="entry name" value="WH-like_DNA-bd_sf"/>
</dbReference>
<dbReference type="InterPro" id="IPR050536">
    <property type="entry name" value="DtxR_MntR_Metal-Reg"/>
</dbReference>
<evidence type="ECO:0000259" key="3">
    <source>
        <dbReference type="Pfam" id="PF02742"/>
    </source>
</evidence>
<protein>
    <submittedName>
        <fullName evidence="5">Magnetosome protein Mad30</fullName>
    </submittedName>
</protein>
<accession>A0A6V8LKU6</accession>
<dbReference type="SMART" id="SM00529">
    <property type="entry name" value="HTH_DTXR"/>
    <property type="match status" value="1"/>
</dbReference>
<dbReference type="SUPFAM" id="SSF47979">
    <property type="entry name" value="Iron-dependent repressor protein, dimerization domain"/>
    <property type="match status" value="1"/>
</dbReference>
<dbReference type="PANTHER" id="PTHR33238">
    <property type="entry name" value="IRON (METAL) DEPENDENT REPRESSOR, DTXR FAMILY"/>
    <property type="match status" value="1"/>
</dbReference>
<dbReference type="PANTHER" id="PTHR33238:SF11">
    <property type="entry name" value="TRANSCRIPTIONAL REGULATOR MNTR"/>
    <property type="match status" value="1"/>
</dbReference>
<dbReference type="RefSeq" id="WP_173080306.1">
    <property type="nucleotide sequence ID" value="NZ_BLTE01000001.1"/>
</dbReference>
<dbReference type="SUPFAM" id="SSF50037">
    <property type="entry name" value="C-terminal domain of transcriptional repressors"/>
    <property type="match status" value="1"/>
</dbReference>
<evidence type="ECO:0000259" key="4">
    <source>
        <dbReference type="Pfam" id="PF04023"/>
    </source>
</evidence>
<comment type="subcellular location">
    <subcellularLocation>
        <location evidence="1">Cytoplasm</location>
    </subcellularLocation>
</comment>
<comment type="caution">
    <text evidence="5">The sequence shown here is derived from an EMBL/GenBank/DDBJ whole genome shotgun (WGS) entry which is preliminary data.</text>
</comment>
<gene>
    <name evidence="5" type="primary">mad30</name>
    <name evidence="5" type="ORF">NNJEOMEG_00127</name>
</gene>
<evidence type="ECO:0000313" key="5">
    <source>
        <dbReference type="EMBL" id="GFK92304.1"/>
    </source>
</evidence>